<dbReference type="Pfam" id="PF12704">
    <property type="entry name" value="MacB_PCD"/>
    <property type="match status" value="1"/>
</dbReference>
<evidence type="ECO:0000259" key="8">
    <source>
        <dbReference type="Pfam" id="PF02687"/>
    </source>
</evidence>
<evidence type="ECO:0000313" key="11">
    <source>
        <dbReference type="Proteomes" id="UP000321721"/>
    </source>
</evidence>
<evidence type="ECO:0000256" key="6">
    <source>
        <dbReference type="ARBA" id="ARBA00038076"/>
    </source>
</evidence>
<dbReference type="OrthoDB" id="9770036at2"/>
<feature type="domain" description="ABC3 transporter permease C-terminal" evidence="8">
    <location>
        <begin position="311"/>
        <end position="424"/>
    </location>
</feature>
<accession>A0A5C6RTS9</accession>
<gene>
    <name evidence="10" type="ORF">FRY74_07755</name>
</gene>
<feature type="domain" description="MacB-like periplasmic core" evidence="9">
    <location>
        <begin position="13"/>
        <end position="221"/>
    </location>
</feature>
<dbReference type="InterPro" id="IPR025857">
    <property type="entry name" value="MacB_PCD"/>
</dbReference>
<dbReference type="PANTHER" id="PTHR30572">
    <property type="entry name" value="MEMBRANE COMPONENT OF TRANSPORTER-RELATED"/>
    <property type="match status" value="1"/>
</dbReference>
<reference evidence="10 11" key="1">
    <citation type="submission" date="2019-08" db="EMBL/GenBank/DDBJ databases">
        <title>Genome of Vicingus serpentipes NCIMB 15042.</title>
        <authorList>
            <person name="Bowman J.P."/>
        </authorList>
    </citation>
    <scope>NUCLEOTIDE SEQUENCE [LARGE SCALE GENOMIC DNA]</scope>
    <source>
        <strain evidence="10 11">NCIMB 15042</strain>
    </source>
</reference>
<evidence type="ECO:0000256" key="7">
    <source>
        <dbReference type="SAM" id="Phobius"/>
    </source>
</evidence>
<organism evidence="10 11">
    <name type="scientific">Vicingus serpentipes</name>
    <dbReference type="NCBI Taxonomy" id="1926625"/>
    <lineage>
        <taxon>Bacteria</taxon>
        <taxon>Pseudomonadati</taxon>
        <taxon>Bacteroidota</taxon>
        <taxon>Flavobacteriia</taxon>
        <taxon>Flavobacteriales</taxon>
        <taxon>Vicingaceae</taxon>
        <taxon>Vicingus</taxon>
    </lineage>
</organism>
<comment type="caution">
    <text evidence="10">The sequence shown here is derived from an EMBL/GenBank/DDBJ whole genome shotgun (WGS) entry which is preliminary data.</text>
</comment>
<protein>
    <submittedName>
        <fullName evidence="10">FtsX-like permease family protein</fullName>
    </submittedName>
</protein>
<keyword evidence="5 7" id="KW-0472">Membrane</keyword>
<evidence type="ECO:0000313" key="10">
    <source>
        <dbReference type="EMBL" id="TXB65517.1"/>
    </source>
</evidence>
<dbReference type="PANTHER" id="PTHR30572:SF4">
    <property type="entry name" value="ABC TRANSPORTER PERMEASE YTRF"/>
    <property type="match status" value="1"/>
</dbReference>
<evidence type="ECO:0000256" key="1">
    <source>
        <dbReference type="ARBA" id="ARBA00004651"/>
    </source>
</evidence>
<proteinExistence type="inferred from homology"/>
<comment type="similarity">
    <text evidence="6">Belongs to the ABC-4 integral membrane protein family.</text>
</comment>
<dbReference type="Proteomes" id="UP000321721">
    <property type="component" value="Unassembled WGS sequence"/>
</dbReference>
<evidence type="ECO:0000256" key="2">
    <source>
        <dbReference type="ARBA" id="ARBA00022475"/>
    </source>
</evidence>
<dbReference type="Pfam" id="PF02687">
    <property type="entry name" value="FtsX"/>
    <property type="match status" value="1"/>
</dbReference>
<evidence type="ECO:0000256" key="3">
    <source>
        <dbReference type="ARBA" id="ARBA00022692"/>
    </source>
</evidence>
<dbReference type="GO" id="GO:0005886">
    <property type="term" value="C:plasma membrane"/>
    <property type="evidence" value="ECO:0007669"/>
    <property type="project" value="UniProtKB-SubCell"/>
</dbReference>
<dbReference type="EMBL" id="VOOS01000003">
    <property type="protein sequence ID" value="TXB65517.1"/>
    <property type="molecule type" value="Genomic_DNA"/>
</dbReference>
<evidence type="ECO:0000256" key="5">
    <source>
        <dbReference type="ARBA" id="ARBA00023136"/>
    </source>
</evidence>
<sequence length="431" mass="47407">MALEALFENKFRSGLTALGIIFGVAAVITMLAIGNGAQQQIIEQIEQVGAKNIIIRPKSIGNVEEEDNVTKKYSPKLSIADAKSIASILPKIDIMTPFVSYETSVIANGKKKNCNLVGVNASYFDIYNLKLDKGSIFSELQEKNSDAVCLIGSNLAVKLFAGKNPIGQTLKTSRLQLSIIGIIAPGGNIGESLRNIGMNNYNDEIFVPVNTALRRYKDRGRITEKLLQTNNNNNNEDDNQPVKDENEITDQIEKIIIGISNTDNMSQSVDILYRLLFRRHNKVEDFEIVVPEQILQQKKQTDDIFNILLGVIAGISLLVGGIGIMNIMLASVYERIREIGLRMSIGAKKKDIKEQFVYEAGLISLIGGIIGIVLGVILSYLAEWLTGTPTIISVWSVIISFFVSALIGIIFGYIPAKKAAEQDPVHSLRHD</sequence>
<evidence type="ECO:0000259" key="9">
    <source>
        <dbReference type="Pfam" id="PF12704"/>
    </source>
</evidence>
<feature type="transmembrane region" description="Helical" evidence="7">
    <location>
        <begin position="356"/>
        <end position="382"/>
    </location>
</feature>
<comment type="subcellular location">
    <subcellularLocation>
        <location evidence="1">Cell membrane</location>
        <topology evidence="1">Multi-pass membrane protein</topology>
    </subcellularLocation>
</comment>
<evidence type="ECO:0000256" key="4">
    <source>
        <dbReference type="ARBA" id="ARBA00022989"/>
    </source>
</evidence>
<dbReference type="AlphaFoldDB" id="A0A5C6RTS9"/>
<dbReference type="InterPro" id="IPR050250">
    <property type="entry name" value="Macrolide_Exporter_MacB"/>
</dbReference>
<keyword evidence="4 7" id="KW-1133">Transmembrane helix</keyword>
<keyword evidence="2" id="KW-1003">Cell membrane</keyword>
<keyword evidence="3 7" id="KW-0812">Transmembrane</keyword>
<feature type="transmembrane region" description="Helical" evidence="7">
    <location>
        <begin position="307"/>
        <end position="333"/>
    </location>
</feature>
<name>A0A5C6RTS9_9FLAO</name>
<keyword evidence="11" id="KW-1185">Reference proteome</keyword>
<feature type="transmembrane region" description="Helical" evidence="7">
    <location>
        <begin position="12"/>
        <end position="33"/>
    </location>
</feature>
<dbReference type="InterPro" id="IPR003838">
    <property type="entry name" value="ABC3_permease_C"/>
</dbReference>
<dbReference type="GO" id="GO:0022857">
    <property type="term" value="F:transmembrane transporter activity"/>
    <property type="evidence" value="ECO:0007669"/>
    <property type="project" value="TreeGrafter"/>
</dbReference>
<feature type="transmembrane region" description="Helical" evidence="7">
    <location>
        <begin position="394"/>
        <end position="414"/>
    </location>
</feature>